<dbReference type="VEuPathDB" id="FungiDB:Z517_01010"/>
<evidence type="ECO:0000313" key="8">
    <source>
        <dbReference type="Proteomes" id="UP000053029"/>
    </source>
</evidence>
<keyword evidence="2" id="KW-0285">Flavoprotein</keyword>
<evidence type="ECO:0008006" key="9">
    <source>
        <dbReference type="Google" id="ProtNLM"/>
    </source>
</evidence>
<dbReference type="RefSeq" id="XP_013289426.1">
    <property type="nucleotide sequence ID" value="XM_013433972.1"/>
</dbReference>
<evidence type="ECO:0000256" key="6">
    <source>
        <dbReference type="ARBA" id="ARBA00023033"/>
    </source>
</evidence>
<dbReference type="GeneID" id="25300500"/>
<gene>
    <name evidence="7" type="ORF">Z517_01010</name>
</gene>
<evidence type="ECO:0000256" key="2">
    <source>
        <dbReference type="ARBA" id="ARBA00022630"/>
    </source>
</evidence>
<dbReference type="InterPro" id="IPR051820">
    <property type="entry name" value="FAD-binding_MO"/>
</dbReference>
<dbReference type="GO" id="GO:0004499">
    <property type="term" value="F:N,N-dimethylaniline monooxygenase activity"/>
    <property type="evidence" value="ECO:0007669"/>
    <property type="project" value="InterPro"/>
</dbReference>
<protein>
    <recommendedName>
        <fullName evidence="9">FAD/NAD(P)-binding domain-containing protein</fullName>
    </recommendedName>
</protein>
<keyword evidence="8" id="KW-1185">Reference proteome</keyword>
<evidence type="ECO:0000256" key="4">
    <source>
        <dbReference type="ARBA" id="ARBA00022857"/>
    </source>
</evidence>
<dbReference type="AlphaFoldDB" id="A0A0D2GX59"/>
<dbReference type="PANTHER" id="PTHR43872:SF1">
    <property type="entry name" value="MONOOXYGENASE, PUTATIVE (AFU_ORTHOLOGUE AFUA_8G02570)-RELATED"/>
    <property type="match status" value="1"/>
</dbReference>
<keyword evidence="6" id="KW-0503">Monooxygenase</keyword>
<dbReference type="Proteomes" id="UP000053029">
    <property type="component" value="Unassembled WGS sequence"/>
</dbReference>
<dbReference type="InterPro" id="IPR020946">
    <property type="entry name" value="Flavin_mOase-like"/>
</dbReference>
<sequence length="490" mass="55277">MIAANNTFDVIIIGAGISGINSAYRLQEGLPDFSYAILEARAEIGGTWSLFKYPGIRSDSDLHTFGFPWDPWKEDRSIADAASILRYVKTTAAKHGIDKNIKYHHKVESMNWSTENQHWEVEVTVDGTEKRKYYSRFILLGTGYYDYTQGLSTKIPGIENFKGTVVHPQFWPEELDYTDKRVVIIGSGATAVTLLPAMTEKAKSVTMLQRSPSYFLPVPLSEPIDALIKRVFPEKFAYQLIRLRFLLVGFLFFQFCRLFPNKGRSILRDATQKELPANIPFDPHFVPRYNPWEQRMCITPGGDFFAALRTGKADVVTDTIEDMSAGEIKLKSGATLPADIIVTATGLKIQFGGGANVTVDGEPYQMNQKFIWRGALLQDLPNFTFIFGYTNASWTLGADATAQLWVRLLKEMKEKNMTSMVPRIDEKDHISEVPLLNLNSSYIKAAQEANTLPKGGNRGPWVPRSSYLRDIWHAKFGDIRTGLQFNRIST</sequence>
<dbReference type="FunFam" id="3.50.50.60:FF:000228">
    <property type="entry name" value="FAD-containing monooxygenase EthA"/>
    <property type="match status" value="1"/>
</dbReference>
<evidence type="ECO:0000256" key="1">
    <source>
        <dbReference type="ARBA" id="ARBA00001974"/>
    </source>
</evidence>
<organism evidence="7 8">
    <name type="scientific">Fonsecaea pedrosoi CBS 271.37</name>
    <dbReference type="NCBI Taxonomy" id="1442368"/>
    <lineage>
        <taxon>Eukaryota</taxon>
        <taxon>Fungi</taxon>
        <taxon>Dikarya</taxon>
        <taxon>Ascomycota</taxon>
        <taxon>Pezizomycotina</taxon>
        <taxon>Eurotiomycetes</taxon>
        <taxon>Chaetothyriomycetidae</taxon>
        <taxon>Chaetothyriales</taxon>
        <taxon>Herpotrichiellaceae</taxon>
        <taxon>Fonsecaea</taxon>
    </lineage>
</organism>
<proteinExistence type="predicted"/>
<reference evidence="7 8" key="1">
    <citation type="submission" date="2015-01" db="EMBL/GenBank/DDBJ databases">
        <title>The Genome Sequence of Fonsecaea pedrosoi CBS 271.37.</title>
        <authorList>
            <consortium name="The Broad Institute Genomics Platform"/>
            <person name="Cuomo C."/>
            <person name="de Hoog S."/>
            <person name="Gorbushina A."/>
            <person name="Stielow B."/>
            <person name="Teixiera M."/>
            <person name="Abouelleil A."/>
            <person name="Chapman S.B."/>
            <person name="Priest M."/>
            <person name="Young S.K."/>
            <person name="Wortman J."/>
            <person name="Nusbaum C."/>
            <person name="Birren B."/>
        </authorList>
    </citation>
    <scope>NUCLEOTIDE SEQUENCE [LARGE SCALE GENOMIC DNA]</scope>
    <source>
        <strain evidence="7 8">CBS 271.37</strain>
    </source>
</reference>
<dbReference type="SUPFAM" id="SSF51905">
    <property type="entry name" value="FAD/NAD(P)-binding domain"/>
    <property type="match status" value="1"/>
</dbReference>
<dbReference type="InterPro" id="IPR036188">
    <property type="entry name" value="FAD/NAD-bd_sf"/>
</dbReference>
<accession>A0A0D2GX59</accession>
<dbReference type="Gene3D" id="3.50.50.60">
    <property type="entry name" value="FAD/NAD(P)-binding domain"/>
    <property type="match status" value="2"/>
</dbReference>
<keyword evidence="4" id="KW-0521">NADP</keyword>
<evidence type="ECO:0000256" key="5">
    <source>
        <dbReference type="ARBA" id="ARBA00023002"/>
    </source>
</evidence>
<dbReference type="OrthoDB" id="66881at2759"/>
<dbReference type="GO" id="GO:0050661">
    <property type="term" value="F:NADP binding"/>
    <property type="evidence" value="ECO:0007669"/>
    <property type="project" value="InterPro"/>
</dbReference>
<keyword evidence="3" id="KW-0274">FAD</keyword>
<evidence type="ECO:0000256" key="3">
    <source>
        <dbReference type="ARBA" id="ARBA00022827"/>
    </source>
</evidence>
<evidence type="ECO:0000313" key="7">
    <source>
        <dbReference type="EMBL" id="KIW85618.1"/>
    </source>
</evidence>
<dbReference type="Pfam" id="PF00743">
    <property type="entry name" value="FMO-like"/>
    <property type="match status" value="1"/>
</dbReference>
<keyword evidence="5" id="KW-0560">Oxidoreductase</keyword>
<name>A0A0D2GX59_9EURO</name>
<dbReference type="PANTHER" id="PTHR43872">
    <property type="entry name" value="MONOOXYGENASE, PUTATIVE (AFU_ORTHOLOGUE AFUA_8G02570)-RELATED"/>
    <property type="match status" value="1"/>
</dbReference>
<comment type="cofactor">
    <cofactor evidence="1">
        <name>FAD</name>
        <dbReference type="ChEBI" id="CHEBI:57692"/>
    </cofactor>
</comment>
<dbReference type="EMBL" id="KN846969">
    <property type="protein sequence ID" value="KIW85618.1"/>
    <property type="molecule type" value="Genomic_DNA"/>
</dbReference>
<dbReference type="HOGENOM" id="CLU_032067_2_0_1"/>
<dbReference type="GO" id="GO:0050660">
    <property type="term" value="F:flavin adenine dinucleotide binding"/>
    <property type="evidence" value="ECO:0007669"/>
    <property type="project" value="InterPro"/>
</dbReference>